<reference evidence="1 2" key="2">
    <citation type="submission" date="2018-03" db="EMBL/GenBank/DDBJ databases">
        <title>The ancient ancestry and fast evolution of plastids.</title>
        <authorList>
            <person name="Moore K.R."/>
            <person name="Magnabosco C."/>
            <person name="Momper L."/>
            <person name="Gold D.A."/>
            <person name="Bosak T."/>
            <person name="Fournier G.P."/>
        </authorList>
    </citation>
    <scope>NUCLEOTIDE SEQUENCE [LARGE SCALE GENOMIC DNA]</scope>
    <source>
        <strain evidence="1 2">CCAP 1448/3</strain>
    </source>
</reference>
<name>A0A2T1BZI1_9CYAN</name>
<proteinExistence type="predicted"/>
<protein>
    <recommendedName>
        <fullName evidence="3">Nucleotidyl transferase AbiEii/AbiGii toxin family protein</fullName>
    </recommendedName>
</protein>
<comment type="caution">
    <text evidence="1">The sequence shown here is derived from an EMBL/GenBank/DDBJ whole genome shotgun (WGS) entry which is preliminary data.</text>
</comment>
<dbReference type="EMBL" id="PVWJ01000110">
    <property type="protein sequence ID" value="PSB01402.1"/>
    <property type="molecule type" value="Genomic_DNA"/>
</dbReference>
<reference evidence="1 2" key="1">
    <citation type="submission" date="2018-02" db="EMBL/GenBank/DDBJ databases">
        <authorList>
            <person name="Cohen D.B."/>
            <person name="Kent A.D."/>
        </authorList>
    </citation>
    <scope>NUCLEOTIDE SEQUENCE [LARGE SCALE GENOMIC DNA]</scope>
    <source>
        <strain evidence="1 2">CCAP 1448/3</strain>
    </source>
</reference>
<dbReference type="RefSeq" id="WP_106290156.1">
    <property type="nucleotide sequence ID" value="NZ_CAWNTC010000141.1"/>
</dbReference>
<dbReference type="Proteomes" id="UP000238762">
    <property type="component" value="Unassembled WGS sequence"/>
</dbReference>
<evidence type="ECO:0000313" key="2">
    <source>
        <dbReference type="Proteomes" id="UP000238762"/>
    </source>
</evidence>
<gene>
    <name evidence="1" type="ORF">C7B64_18610</name>
</gene>
<organism evidence="1 2">
    <name type="scientific">Merismopedia glauca CCAP 1448/3</name>
    <dbReference type="NCBI Taxonomy" id="1296344"/>
    <lineage>
        <taxon>Bacteria</taxon>
        <taxon>Bacillati</taxon>
        <taxon>Cyanobacteriota</taxon>
        <taxon>Cyanophyceae</taxon>
        <taxon>Synechococcales</taxon>
        <taxon>Merismopediaceae</taxon>
        <taxon>Merismopedia</taxon>
    </lineage>
</organism>
<evidence type="ECO:0000313" key="1">
    <source>
        <dbReference type="EMBL" id="PSB01402.1"/>
    </source>
</evidence>
<keyword evidence="2" id="KW-1185">Reference proteome</keyword>
<accession>A0A2T1BZI1</accession>
<sequence length="274" mass="30952">MEKLTPEDLRDIFLQLQAANLDAVVVGGQAVNLWAVFYSQRCPQLLDLLPFASEDLDFYGGKVEAIICRDALQGKANLNTDFEATPNSGVVLVNRQDRVLRIDFLANVYGLNDSEITGTAVMFSGTDKLAGINIKVLNPVLCLEGKLKCLLRLPQGGRQDLKHVKMSVLCVKELLKDVCVAQESRAGLKLVERVLSNTLREDALSAWYCHQVAVESAIPIDAIAELADEKWVRFTETRLPQIQEQIELKRQKYRVVMEQIELKRQRSRNEDRER</sequence>
<dbReference type="OrthoDB" id="582009at2"/>
<evidence type="ECO:0008006" key="3">
    <source>
        <dbReference type="Google" id="ProtNLM"/>
    </source>
</evidence>
<dbReference type="AlphaFoldDB" id="A0A2T1BZI1"/>